<keyword evidence="2" id="KW-1185">Reference proteome</keyword>
<sequence length="120" mass="13250">MLQSQPSLDCLILNPALIKVPVLSQCYASRHPNLRFHNSCILKHPLNGLLITFSSSNVCSMEHAVPLGRSFWGQFRKTYGSENVTCCAAVHASTQLLISRPDIHDFLGSDLLTFPSPTVQ</sequence>
<proteinExistence type="predicted"/>
<evidence type="ECO:0000313" key="2">
    <source>
        <dbReference type="Proteomes" id="UP001054945"/>
    </source>
</evidence>
<dbReference type="Proteomes" id="UP001054945">
    <property type="component" value="Unassembled WGS sequence"/>
</dbReference>
<dbReference type="AlphaFoldDB" id="A0AAV4S8P8"/>
<gene>
    <name evidence="1" type="ORF">CEXT_148241</name>
</gene>
<organism evidence="1 2">
    <name type="scientific">Caerostris extrusa</name>
    <name type="common">Bark spider</name>
    <name type="synonym">Caerostris bankana</name>
    <dbReference type="NCBI Taxonomy" id="172846"/>
    <lineage>
        <taxon>Eukaryota</taxon>
        <taxon>Metazoa</taxon>
        <taxon>Ecdysozoa</taxon>
        <taxon>Arthropoda</taxon>
        <taxon>Chelicerata</taxon>
        <taxon>Arachnida</taxon>
        <taxon>Araneae</taxon>
        <taxon>Araneomorphae</taxon>
        <taxon>Entelegynae</taxon>
        <taxon>Araneoidea</taxon>
        <taxon>Araneidae</taxon>
        <taxon>Caerostris</taxon>
    </lineage>
</organism>
<accession>A0AAV4S8P8</accession>
<evidence type="ECO:0000313" key="1">
    <source>
        <dbReference type="EMBL" id="GIY29496.1"/>
    </source>
</evidence>
<reference evidence="1 2" key="1">
    <citation type="submission" date="2021-06" db="EMBL/GenBank/DDBJ databases">
        <title>Caerostris extrusa draft genome.</title>
        <authorList>
            <person name="Kono N."/>
            <person name="Arakawa K."/>
        </authorList>
    </citation>
    <scope>NUCLEOTIDE SEQUENCE [LARGE SCALE GENOMIC DNA]</scope>
</reference>
<name>A0AAV4S8P8_CAEEX</name>
<protein>
    <submittedName>
        <fullName evidence="1">Uncharacterized protein</fullName>
    </submittedName>
</protein>
<dbReference type="EMBL" id="BPLR01009081">
    <property type="protein sequence ID" value="GIY29496.1"/>
    <property type="molecule type" value="Genomic_DNA"/>
</dbReference>
<comment type="caution">
    <text evidence="1">The sequence shown here is derived from an EMBL/GenBank/DDBJ whole genome shotgun (WGS) entry which is preliminary data.</text>
</comment>